<organism evidence="1 2">
    <name type="scientific">Mortierella polycephala</name>
    <dbReference type="NCBI Taxonomy" id="41804"/>
    <lineage>
        <taxon>Eukaryota</taxon>
        <taxon>Fungi</taxon>
        <taxon>Fungi incertae sedis</taxon>
        <taxon>Mucoromycota</taxon>
        <taxon>Mortierellomycotina</taxon>
        <taxon>Mortierellomycetes</taxon>
        <taxon>Mortierellales</taxon>
        <taxon>Mortierellaceae</taxon>
        <taxon>Mortierella</taxon>
    </lineage>
</organism>
<dbReference type="EMBL" id="JAAAJA010002528">
    <property type="protein sequence ID" value="KAG0239622.1"/>
    <property type="molecule type" value="Genomic_DNA"/>
</dbReference>
<sequence length="92" mass="10011">MAIPMHTKPGPLSGLGVYVIPTGMNSTAFRMSYDRVVQLNGKWLGPKPRTLSTDPQVVQEMPALDQTVTTHIVTALGSIEAVKLFFGIEKID</sequence>
<proteinExistence type="predicted"/>
<dbReference type="Proteomes" id="UP000726737">
    <property type="component" value="Unassembled WGS sequence"/>
</dbReference>
<comment type="caution">
    <text evidence="1">The sequence shown here is derived from an EMBL/GenBank/DDBJ whole genome shotgun (WGS) entry which is preliminary data.</text>
</comment>
<gene>
    <name evidence="1" type="ORF">BG011_003878</name>
</gene>
<keyword evidence="2" id="KW-1185">Reference proteome</keyword>
<feature type="non-terminal residue" evidence="1">
    <location>
        <position position="92"/>
    </location>
</feature>
<evidence type="ECO:0000313" key="1">
    <source>
        <dbReference type="EMBL" id="KAG0239622.1"/>
    </source>
</evidence>
<evidence type="ECO:0000313" key="2">
    <source>
        <dbReference type="Proteomes" id="UP000726737"/>
    </source>
</evidence>
<name>A0A9P6PFX7_9FUNG</name>
<accession>A0A9P6PFX7</accession>
<dbReference type="AlphaFoldDB" id="A0A9P6PFX7"/>
<reference evidence="1" key="1">
    <citation type="journal article" date="2020" name="Fungal Divers.">
        <title>Resolving the Mortierellaceae phylogeny through synthesis of multi-gene phylogenetics and phylogenomics.</title>
        <authorList>
            <person name="Vandepol N."/>
            <person name="Liber J."/>
            <person name="Desiro A."/>
            <person name="Na H."/>
            <person name="Kennedy M."/>
            <person name="Barry K."/>
            <person name="Grigoriev I.V."/>
            <person name="Miller A.N."/>
            <person name="O'Donnell K."/>
            <person name="Stajich J.E."/>
            <person name="Bonito G."/>
        </authorList>
    </citation>
    <scope>NUCLEOTIDE SEQUENCE</scope>
    <source>
        <strain evidence="1">KOD948</strain>
    </source>
</reference>
<protein>
    <submittedName>
        <fullName evidence="1">Uncharacterized protein</fullName>
    </submittedName>
</protein>
<dbReference type="OrthoDB" id="2449445at2759"/>